<dbReference type="Proteomes" id="UP001499882">
    <property type="component" value="Unassembled WGS sequence"/>
</dbReference>
<evidence type="ECO:0000313" key="2">
    <source>
        <dbReference type="Proteomes" id="UP001499882"/>
    </source>
</evidence>
<reference evidence="2" key="1">
    <citation type="journal article" date="2019" name="Int. J. Syst. Evol. Microbiol.">
        <title>The Global Catalogue of Microorganisms (GCM) 10K type strain sequencing project: providing services to taxonomists for standard genome sequencing and annotation.</title>
        <authorList>
            <consortium name="The Broad Institute Genomics Platform"/>
            <consortium name="The Broad Institute Genome Sequencing Center for Infectious Disease"/>
            <person name="Wu L."/>
            <person name="Ma J."/>
        </authorList>
    </citation>
    <scope>NUCLEOTIDE SEQUENCE [LARGE SCALE GENOMIC DNA]</scope>
    <source>
        <strain evidence="2">JCM 18532</strain>
    </source>
</reference>
<accession>A0ABP8YGK0</accession>
<name>A0ABP8YGK0_9ACTN</name>
<sequence length="73" mass="7853">MSFNNCRTSGSTGVNDVGADARSYFGGASDATALITVMREIRSLLAICTFETPPPANRRINAQSSKVITLRSW</sequence>
<proteinExistence type="predicted"/>
<keyword evidence="2" id="KW-1185">Reference proteome</keyword>
<comment type="caution">
    <text evidence="1">The sequence shown here is derived from an EMBL/GenBank/DDBJ whole genome shotgun (WGS) entry which is preliminary data.</text>
</comment>
<organism evidence="1 2">
    <name type="scientific">Nocardioides endophyticus</name>
    <dbReference type="NCBI Taxonomy" id="1353775"/>
    <lineage>
        <taxon>Bacteria</taxon>
        <taxon>Bacillati</taxon>
        <taxon>Actinomycetota</taxon>
        <taxon>Actinomycetes</taxon>
        <taxon>Propionibacteriales</taxon>
        <taxon>Nocardioidaceae</taxon>
        <taxon>Nocardioides</taxon>
    </lineage>
</organism>
<protein>
    <submittedName>
        <fullName evidence="1">Uncharacterized protein</fullName>
    </submittedName>
</protein>
<dbReference type="EMBL" id="BAABKN010000006">
    <property type="protein sequence ID" value="GAA4728453.1"/>
    <property type="molecule type" value="Genomic_DNA"/>
</dbReference>
<evidence type="ECO:0000313" key="1">
    <source>
        <dbReference type="EMBL" id="GAA4728453.1"/>
    </source>
</evidence>
<gene>
    <name evidence="1" type="ORF">GCM10023350_09450</name>
</gene>